<evidence type="ECO:0000259" key="2">
    <source>
        <dbReference type="Pfam" id="PF01520"/>
    </source>
</evidence>
<protein>
    <recommendedName>
        <fullName evidence="2">MurNAc-LAA domain-containing protein</fullName>
    </recommendedName>
</protein>
<dbReference type="CDD" id="cd02696">
    <property type="entry name" value="MurNAc-LAA"/>
    <property type="match status" value="1"/>
</dbReference>
<dbReference type="GO" id="GO:0009253">
    <property type="term" value="P:peptidoglycan catabolic process"/>
    <property type="evidence" value="ECO:0007669"/>
    <property type="project" value="InterPro"/>
</dbReference>
<evidence type="ECO:0000313" key="3">
    <source>
        <dbReference type="EMBL" id="SVB92186.1"/>
    </source>
</evidence>
<dbReference type="AlphaFoldDB" id="A0A382HXX6"/>
<dbReference type="PANTHER" id="PTHR30404:SF0">
    <property type="entry name" value="N-ACETYLMURAMOYL-L-ALANINE AMIDASE AMIC"/>
    <property type="match status" value="1"/>
</dbReference>
<dbReference type="EMBL" id="UINC01063986">
    <property type="protein sequence ID" value="SVB92186.1"/>
    <property type="molecule type" value="Genomic_DNA"/>
</dbReference>
<name>A0A382HXX6_9ZZZZ</name>
<feature type="non-terminal residue" evidence="3">
    <location>
        <position position="363"/>
    </location>
</feature>
<dbReference type="InterPro" id="IPR050695">
    <property type="entry name" value="N-acetylmuramoyl_amidase_3"/>
</dbReference>
<dbReference type="GO" id="GO:0008745">
    <property type="term" value="F:N-acetylmuramoyl-L-alanine amidase activity"/>
    <property type="evidence" value="ECO:0007669"/>
    <property type="project" value="InterPro"/>
</dbReference>
<dbReference type="SUPFAM" id="SSF55383">
    <property type="entry name" value="Copper amine oxidase, domain N"/>
    <property type="match status" value="1"/>
</dbReference>
<accession>A0A382HXX6</accession>
<dbReference type="GO" id="GO:0030288">
    <property type="term" value="C:outer membrane-bounded periplasmic space"/>
    <property type="evidence" value="ECO:0007669"/>
    <property type="project" value="TreeGrafter"/>
</dbReference>
<feature type="domain" description="MurNAc-LAA" evidence="2">
    <location>
        <begin position="268"/>
        <end position="359"/>
    </location>
</feature>
<dbReference type="InterPro" id="IPR002508">
    <property type="entry name" value="MurNAc-LAA_cat"/>
</dbReference>
<dbReference type="PANTHER" id="PTHR30404">
    <property type="entry name" value="N-ACETYLMURAMOYL-L-ALANINE AMIDASE"/>
    <property type="match status" value="1"/>
</dbReference>
<sequence>VIRGKLIFTLGVMLAGVLSASTVSVYYPNDPDKRESIKTFDTGNTTYISGADFVRVLNAGIFSNVARGKIVIYFGGHRIKVSAHSSFVVIDDHVYQMPSYALSDGSDIYLPMRPFIAILHRHAAPGVSYDTGLNSVVVELITHNIKDLSIEEKANGTVIRLASTRQFEDGSLTGWSAQNRWFYLTVSGGIADSVALRKAKLGGVVRGITVDQTGRSVQVAFQLRTEIENFEIYQNNAPNEIVLTLRTPLSYSAEKIKKLRDAWYIDTIVIDAGHGGKDPGTTGKYGLREKFVTLDIAKRLGKLIEKNTNAKVVYTRDEDVFVPLWERTKVANESNGKLFISIHANANPNRRIKGFETFILRPG</sequence>
<keyword evidence="1" id="KW-0378">Hydrolase</keyword>
<dbReference type="InterPro" id="IPR036582">
    <property type="entry name" value="Mao_N_sf"/>
</dbReference>
<dbReference type="Gene3D" id="3.40.630.40">
    <property type="entry name" value="Zn-dependent exopeptidases"/>
    <property type="match status" value="1"/>
</dbReference>
<dbReference type="SUPFAM" id="SSF53187">
    <property type="entry name" value="Zn-dependent exopeptidases"/>
    <property type="match status" value="1"/>
</dbReference>
<gene>
    <name evidence="3" type="ORF">METZ01_LOCUS245040</name>
</gene>
<reference evidence="3" key="1">
    <citation type="submission" date="2018-05" db="EMBL/GenBank/DDBJ databases">
        <authorList>
            <person name="Lanie J.A."/>
            <person name="Ng W.-L."/>
            <person name="Kazmierczak K.M."/>
            <person name="Andrzejewski T.M."/>
            <person name="Davidsen T.M."/>
            <person name="Wayne K.J."/>
            <person name="Tettelin H."/>
            <person name="Glass J.I."/>
            <person name="Rusch D."/>
            <person name="Podicherti R."/>
            <person name="Tsui H.-C.T."/>
            <person name="Winkler M.E."/>
        </authorList>
    </citation>
    <scope>NUCLEOTIDE SEQUENCE</scope>
</reference>
<organism evidence="3">
    <name type="scientific">marine metagenome</name>
    <dbReference type="NCBI Taxonomy" id="408172"/>
    <lineage>
        <taxon>unclassified sequences</taxon>
        <taxon>metagenomes</taxon>
        <taxon>ecological metagenomes</taxon>
    </lineage>
</organism>
<dbReference type="Pfam" id="PF01520">
    <property type="entry name" value="Amidase_3"/>
    <property type="match status" value="1"/>
</dbReference>
<feature type="non-terminal residue" evidence="3">
    <location>
        <position position="1"/>
    </location>
</feature>
<proteinExistence type="predicted"/>
<evidence type="ECO:0000256" key="1">
    <source>
        <dbReference type="ARBA" id="ARBA00022801"/>
    </source>
</evidence>